<keyword evidence="11" id="KW-0732">Signal</keyword>
<keyword evidence="8" id="KW-0460">Magnesium</keyword>
<accession>A0A1N7MFB0</accession>
<dbReference type="PANTHER" id="PTHR30040:SF2">
    <property type="entry name" value="FAD:PROTEIN FMN TRANSFERASE"/>
    <property type="match status" value="1"/>
</dbReference>
<keyword evidence="7" id="KW-0274">FAD</keyword>
<evidence type="ECO:0000256" key="2">
    <source>
        <dbReference type="ARBA" id="ARBA00011955"/>
    </source>
</evidence>
<dbReference type="Gene3D" id="3.10.520.10">
    <property type="entry name" value="ApbE-like domains"/>
    <property type="match status" value="1"/>
</dbReference>
<comment type="cofactor">
    <cofactor evidence="1">
        <name>Mg(2+)</name>
        <dbReference type="ChEBI" id="CHEBI:18420"/>
    </cofactor>
</comment>
<evidence type="ECO:0000256" key="9">
    <source>
        <dbReference type="ARBA" id="ARBA00031306"/>
    </source>
</evidence>
<dbReference type="STRING" id="633194.SAMN05421759_104274"/>
<keyword evidence="5" id="KW-0808">Transferase</keyword>
<dbReference type="EC" id="2.7.1.180" evidence="2"/>
<evidence type="ECO:0000313" key="12">
    <source>
        <dbReference type="EMBL" id="SIS84816.1"/>
    </source>
</evidence>
<sequence>MRRRRFLTLTAAFACAPRWGHAATWSGQALGAEVSVTLRGPRAEVTAALEDIPAILARVEAAFSIYRTDSEVSRLNRTGRLSPSAMFRDLAREADRAHTATGGLFDPSVQPLWQALATGGDAAAARALVGWRRVTLGDAITLAPGQALTFNGIAQGYATDLVRDHLAARGATEALVDIGEHQALGGPFRLGLADPAAGLMGHRSLRDGAVATSSPGAMQLASGGHILSSTGAAPLWSTISIEAPRATLADALSTAGVFMDVAALQALKARAGLTRITCVTADGDLRTL</sequence>
<dbReference type="SUPFAM" id="SSF143631">
    <property type="entry name" value="ApbE-like"/>
    <property type="match status" value="1"/>
</dbReference>
<name>A0A1N7MFB0_9RHOB</name>
<proteinExistence type="predicted"/>
<dbReference type="OrthoDB" id="9778595at2"/>
<gene>
    <name evidence="12" type="ORF">SAMN05421759_104274</name>
</gene>
<reference evidence="13" key="1">
    <citation type="submission" date="2017-01" db="EMBL/GenBank/DDBJ databases">
        <authorList>
            <person name="Varghese N."/>
            <person name="Submissions S."/>
        </authorList>
    </citation>
    <scope>NUCLEOTIDE SEQUENCE [LARGE SCALE GENOMIC DNA]</scope>
    <source>
        <strain evidence="13">DSM 29430</strain>
    </source>
</reference>
<evidence type="ECO:0000256" key="1">
    <source>
        <dbReference type="ARBA" id="ARBA00001946"/>
    </source>
</evidence>
<evidence type="ECO:0000256" key="8">
    <source>
        <dbReference type="ARBA" id="ARBA00022842"/>
    </source>
</evidence>
<evidence type="ECO:0000256" key="5">
    <source>
        <dbReference type="ARBA" id="ARBA00022679"/>
    </source>
</evidence>
<feature type="chain" id="PRO_5039918159" description="FAD:protein FMN transferase" evidence="11">
    <location>
        <begin position="23"/>
        <end position="288"/>
    </location>
</feature>
<keyword evidence="6" id="KW-0479">Metal-binding</keyword>
<dbReference type="Pfam" id="PF02424">
    <property type="entry name" value="ApbE"/>
    <property type="match status" value="1"/>
</dbReference>
<dbReference type="EMBL" id="FTOQ01000004">
    <property type="protein sequence ID" value="SIS84816.1"/>
    <property type="molecule type" value="Genomic_DNA"/>
</dbReference>
<dbReference type="InterPro" id="IPR003374">
    <property type="entry name" value="ApbE-like_sf"/>
</dbReference>
<keyword evidence="12" id="KW-0449">Lipoprotein</keyword>
<evidence type="ECO:0000256" key="7">
    <source>
        <dbReference type="ARBA" id="ARBA00022827"/>
    </source>
</evidence>
<comment type="catalytic activity">
    <reaction evidence="10">
        <text>L-threonyl-[protein] + FAD = FMN-L-threonyl-[protein] + AMP + H(+)</text>
        <dbReference type="Rhea" id="RHEA:36847"/>
        <dbReference type="Rhea" id="RHEA-COMP:11060"/>
        <dbReference type="Rhea" id="RHEA-COMP:11061"/>
        <dbReference type="ChEBI" id="CHEBI:15378"/>
        <dbReference type="ChEBI" id="CHEBI:30013"/>
        <dbReference type="ChEBI" id="CHEBI:57692"/>
        <dbReference type="ChEBI" id="CHEBI:74257"/>
        <dbReference type="ChEBI" id="CHEBI:456215"/>
        <dbReference type="EC" id="2.7.1.180"/>
    </reaction>
</comment>
<evidence type="ECO:0000256" key="4">
    <source>
        <dbReference type="ARBA" id="ARBA00022630"/>
    </source>
</evidence>
<evidence type="ECO:0000256" key="10">
    <source>
        <dbReference type="ARBA" id="ARBA00048540"/>
    </source>
</evidence>
<protein>
    <recommendedName>
        <fullName evidence="3">FAD:protein FMN transferase</fullName>
        <ecNumber evidence="2">2.7.1.180</ecNumber>
    </recommendedName>
    <alternativeName>
        <fullName evidence="9">Flavin transferase</fullName>
    </alternativeName>
</protein>
<evidence type="ECO:0000256" key="3">
    <source>
        <dbReference type="ARBA" id="ARBA00016337"/>
    </source>
</evidence>
<dbReference type="InterPro" id="IPR024932">
    <property type="entry name" value="ApbE"/>
</dbReference>
<feature type="signal peptide" evidence="11">
    <location>
        <begin position="1"/>
        <end position="22"/>
    </location>
</feature>
<evidence type="ECO:0000256" key="11">
    <source>
        <dbReference type="SAM" id="SignalP"/>
    </source>
</evidence>
<evidence type="ECO:0000256" key="6">
    <source>
        <dbReference type="ARBA" id="ARBA00022723"/>
    </source>
</evidence>
<dbReference type="RefSeq" id="WP_076447756.1">
    <property type="nucleotide sequence ID" value="NZ_FTOQ01000004.1"/>
</dbReference>
<dbReference type="PANTHER" id="PTHR30040">
    <property type="entry name" value="THIAMINE BIOSYNTHESIS LIPOPROTEIN APBE"/>
    <property type="match status" value="1"/>
</dbReference>
<evidence type="ECO:0000313" key="13">
    <source>
        <dbReference type="Proteomes" id="UP000186684"/>
    </source>
</evidence>
<dbReference type="Proteomes" id="UP000186684">
    <property type="component" value="Unassembled WGS sequence"/>
</dbReference>
<keyword evidence="13" id="KW-1185">Reference proteome</keyword>
<dbReference type="AlphaFoldDB" id="A0A1N7MFB0"/>
<dbReference type="GO" id="GO:0046872">
    <property type="term" value="F:metal ion binding"/>
    <property type="evidence" value="ECO:0007669"/>
    <property type="project" value="UniProtKB-KW"/>
</dbReference>
<keyword evidence="4" id="KW-0285">Flavoprotein</keyword>
<dbReference type="GO" id="GO:0016740">
    <property type="term" value="F:transferase activity"/>
    <property type="evidence" value="ECO:0007669"/>
    <property type="project" value="UniProtKB-KW"/>
</dbReference>
<organism evidence="12 13">
    <name type="scientific">Roseivivax lentus</name>
    <dbReference type="NCBI Taxonomy" id="633194"/>
    <lineage>
        <taxon>Bacteria</taxon>
        <taxon>Pseudomonadati</taxon>
        <taxon>Pseudomonadota</taxon>
        <taxon>Alphaproteobacteria</taxon>
        <taxon>Rhodobacterales</taxon>
        <taxon>Roseobacteraceae</taxon>
        <taxon>Roseivivax</taxon>
    </lineage>
</organism>